<dbReference type="GO" id="GO:0022857">
    <property type="term" value="F:transmembrane transporter activity"/>
    <property type="evidence" value="ECO:0007669"/>
    <property type="project" value="InterPro"/>
</dbReference>
<feature type="domain" description="Major facilitator superfamily (MFS) profile" evidence="7">
    <location>
        <begin position="1"/>
        <end position="463"/>
    </location>
</feature>
<dbReference type="InterPro" id="IPR005829">
    <property type="entry name" value="Sugar_transporter_CS"/>
</dbReference>
<keyword evidence="2 6" id="KW-0812">Transmembrane</keyword>
<dbReference type="PROSITE" id="PS50850">
    <property type="entry name" value="MFS"/>
    <property type="match status" value="1"/>
</dbReference>
<feature type="transmembrane region" description="Helical" evidence="6">
    <location>
        <begin position="186"/>
        <end position="204"/>
    </location>
</feature>
<dbReference type="OrthoDB" id="5141738at2759"/>
<evidence type="ECO:0000259" key="7">
    <source>
        <dbReference type="PROSITE" id="PS50850"/>
    </source>
</evidence>
<feature type="transmembrane region" description="Helical" evidence="6">
    <location>
        <begin position="291"/>
        <end position="313"/>
    </location>
</feature>
<evidence type="ECO:0000313" key="8">
    <source>
        <dbReference type="EMBL" id="CAH1777776.1"/>
    </source>
</evidence>
<dbReference type="Proteomes" id="UP000749559">
    <property type="component" value="Unassembled WGS sequence"/>
</dbReference>
<keyword evidence="4 6" id="KW-0472">Membrane</keyword>
<proteinExistence type="predicted"/>
<dbReference type="Pfam" id="PF07690">
    <property type="entry name" value="MFS_1"/>
    <property type="match status" value="1"/>
</dbReference>
<reference evidence="8" key="1">
    <citation type="submission" date="2022-03" db="EMBL/GenBank/DDBJ databases">
        <authorList>
            <person name="Martin C."/>
        </authorList>
    </citation>
    <scope>NUCLEOTIDE SEQUENCE</scope>
</reference>
<gene>
    <name evidence="8" type="ORF">OFUS_LOCUS4776</name>
</gene>
<feature type="transmembrane region" description="Helical" evidence="6">
    <location>
        <begin position="210"/>
        <end position="228"/>
    </location>
</feature>
<feature type="transmembrane region" description="Helical" evidence="6">
    <location>
        <begin position="92"/>
        <end position="112"/>
    </location>
</feature>
<evidence type="ECO:0000256" key="2">
    <source>
        <dbReference type="ARBA" id="ARBA00022692"/>
    </source>
</evidence>
<dbReference type="EMBL" id="CAIIXF020000002">
    <property type="protein sequence ID" value="CAH1777776.1"/>
    <property type="molecule type" value="Genomic_DNA"/>
</dbReference>
<accession>A0A8S4NAP3</accession>
<dbReference type="GO" id="GO:0016020">
    <property type="term" value="C:membrane"/>
    <property type="evidence" value="ECO:0007669"/>
    <property type="project" value="UniProtKB-SubCell"/>
</dbReference>
<protein>
    <recommendedName>
        <fullName evidence="7">Major facilitator superfamily (MFS) profile domain-containing protein</fullName>
    </recommendedName>
</protein>
<sequence>MHAMSFVFIGIKIPHRCFVDEFDGNGTVSYDHQAVWNSSIPFDSNGEISQCKRFSPGSNKSEIESCNKWVFDTSKYSSSVRIDYSLVCDRSILAAVAQSVYMAGMLIGAVLLGELSDKFGRRKLLLISIVLQLISGIGLAFAPEYFSFIFFRFLLGNAHSGVFLPGFTLGMEFVGPKGQVGAGISPHMYFGMGFCVISLLAYFIKSWKWLQLAITLPALLFASYYWLIPESARWLLRKNRKEEAKVVLRNAAKINRVTIPDIILETTEKEVEGPKENFIHIFRYKFMRRNALIVFYDWFVVSLVFYGLSFGSASLPGGLYFNVALSGLVELPGAIYCWVFMDRLGRRFTLSCAMLITGCCCIGTIFIGSNTEYWWISAILSNIGKAFVSAGFILVYQYSAELFPTLVRNSAVGFSSMCARIGGVITPFINFMGYLHPAVPAGTFGGLALIAGLLTIILPETLNRPLPESLDEGEQLNRVWKMYKPVPTSEQEADDNNDDDELYKRKMASLNNDTNSTSTI</sequence>
<feature type="region of interest" description="Disordered" evidence="5">
    <location>
        <begin position="487"/>
        <end position="520"/>
    </location>
</feature>
<evidence type="ECO:0000256" key="3">
    <source>
        <dbReference type="ARBA" id="ARBA00022989"/>
    </source>
</evidence>
<dbReference type="PANTHER" id="PTHR24064">
    <property type="entry name" value="SOLUTE CARRIER FAMILY 22 MEMBER"/>
    <property type="match status" value="1"/>
</dbReference>
<keyword evidence="3 6" id="KW-1133">Transmembrane helix</keyword>
<feature type="compositionally biased region" description="Polar residues" evidence="5">
    <location>
        <begin position="509"/>
        <end position="520"/>
    </location>
</feature>
<dbReference type="PROSITE" id="PS00216">
    <property type="entry name" value="SUGAR_TRANSPORT_1"/>
    <property type="match status" value="1"/>
</dbReference>
<feature type="transmembrane region" description="Helical" evidence="6">
    <location>
        <begin position="319"/>
        <end position="341"/>
    </location>
</feature>
<feature type="compositionally biased region" description="Acidic residues" evidence="5">
    <location>
        <begin position="491"/>
        <end position="501"/>
    </location>
</feature>
<dbReference type="InterPro" id="IPR011701">
    <property type="entry name" value="MFS"/>
</dbReference>
<feature type="transmembrane region" description="Helical" evidence="6">
    <location>
        <begin position="348"/>
        <end position="367"/>
    </location>
</feature>
<name>A0A8S4NAP3_OWEFU</name>
<dbReference type="CDD" id="cd17317">
    <property type="entry name" value="MFS_SLC22"/>
    <property type="match status" value="1"/>
</dbReference>
<dbReference type="InterPro" id="IPR020846">
    <property type="entry name" value="MFS_dom"/>
</dbReference>
<dbReference type="Gene3D" id="1.20.1250.20">
    <property type="entry name" value="MFS general substrate transporter like domains"/>
    <property type="match status" value="1"/>
</dbReference>
<feature type="transmembrane region" description="Helical" evidence="6">
    <location>
        <begin position="417"/>
        <end position="435"/>
    </location>
</feature>
<keyword evidence="9" id="KW-1185">Reference proteome</keyword>
<dbReference type="AlphaFoldDB" id="A0A8S4NAP3"/>
<evidence type="ECO:0000256" key="5">
    <source>
        <dbReference type="SAM" id="MobiDB-lite"/>
    </source>
</evidence>
<evidence type="ECO:0000256" key="1">
    <source>
        <dbReference type="ARBA" id="ARBA00004141"/>
    </source>
</evidence>
<evidence type="ECO:0000256" key="6">
    <source>
        <dbReference type="SAM" id="Phobius"/>
    </source>
</evidence>
<comment type="caution">
    <text evidence="8">The sequence shown here is derived from an EMBL/GenBank/DDBJ whole genome shotgun (WGS) entry which is preliminary data.</text>
</comment>
<evidence type="ECO:0000256" key="4">
    <source>
        <dbReference type="ARBA" id="ARBA00023136"/>
    </source>
</evidence>
<feature type="transmembrane region" description="Helical" evidence="6">
    <location>
        <begin position="441"/>
        <end position="458"/>
    </location>
</feature>
<feature type="transmembrane region" description="Helical" evidence="6">
    <location>
        <begin position="149"/>
        <end position="174"/>
    </location>
</feature>
<feature type="transmembrane region" description="Helical" evidence="6">
    <location>
        <begin position="373"/>
        <end position="396"/>
    </location>
</feature>
<dbReference type="SUPFAM" id="SSF103473">
    <property type="entry name" value="MFS general substrate transporter"/>
    <property type="match status" value="1"/>
</dbReference>
<evidence type="ECO:0000313" key="9">
    <source>
        <dbReference type="Proteomes" id="UP000749559"/>
    </source>
</evidence>
<comment type="subcellular location">
    <subcellularLocation>
        <location evidence="1">Membrane</location>
        <topology evidence="1">Multi-pass membrane protein</topology>
    </subcellularLocation>
</comment>
<dbReference type="InterPro" id="IPR036259">
    <property type="entry name" value="MFS_trans_sf"/>
</dbReference>
<feature type="transmembrane region" description="Helical" evidence="6">
    <location>
        <begin position="124"/>
        <end position="143"/>
    </location>
</feature>
<organism evidence="8 9">
    <name type="scientific">Owenia fusiformis</name>
    <name type="common">Polychaete worm</name>
    <dbReference type="NCBI Taxonomy" id="6347"/>
    <lineage>
        <taxon>Eukaryota</taxon>
        <taxon>Metazoa</taxon>
        <taxon>Spiralia</taxon>
        <taxon>Lophotrochozoa</taxon>
        <taxon>Annelida</taxon>
        <taxon>Polychaeta</taxon>
        <taxon>Sedentaria</taxon>
        <taxon>Canalipalpata</taxon>
        <taxon>Sabellida</taxon>
        <taxon>Oweniida</taxon>
        <taxon>Oweniidae</taxon>
        <taxon>Owenia</taxon>
    </lineage>
</organism>